<proteinExistence type="inferred from homology"/>
<evidence type="ECO:0000256" key="4">
    <source>
        <dbReference type="PIRSR" id="PIRSR036979-1"/>
    </source>
</evidence>
<comment type="caution">
    <text evidence="6">The sequence shown here is derived from an EMBL/GenBank/DDBJ whole genome shotgun (WGS) entry which is preliminary data.</text>
</comment>
<dbReference type="Pfam" id="PF00491">
    <property type="entry name" value="Arginase"/>
    <property type="match status" value="1"/>
</dbReference>
<feature type="binding site" evidence="4">
    <location>
        <position position="140"/>
    </location>
    <ligand>
        <name>Mn(2+)</name>
        <dbReference type="ChEBI" id="CHEBI:29035"/>
        <label>1</label>
    </ligand>
</feature>
<evidence type="ECO:0000256" key="3">
    <source>
        <dbReference type="ARBA" id="ARBA00022801"/>
    </source>
</evidence>
<accession>A0A401ZYG4</accession>
<dbReference type="PROSITE" id="PS01053">
    <property type="entry name" value="ARGINASE_1"/>
    <property type="match status" value="1"/>
</dbReference>
<dbReference type="PANTHER" id="PTHR11358:SF26">
    <property type="entry name" value="GUANIDINO ACID HYDROLASE, MITOCHONDRIAL"/>
    <property type="match status" value="1"/>
</dbReference>
<dbReference type="EMBL" id="BIFR01000001">
    <property type="protein sequence ID" value="GCE11885.1"/>
    <property type="molecule type" value="Genomic_DNA"/>
</dbReference>
<evidence type="ECO:0000313" key="7">
    <source>
        <dbReference type="Proteomes" id="UP000287352"/>
    </source>
</evidence>
<keyword evidence="3 5" id="KW-0378">Hydrolase</keyword>
<name>A0A401ZYG4_9CHLR</name>
<sequence>MEQIHTTETTQFGAPDAPFCNRETARFTIIPAPLEYSVCYMEGTRHGPQAILNASSQMELYDEELDCCPIEVGVYTHPVLNYQGMDHAAALHHTGEAVREVLERHQIPLTLGGEHSLSAPIIAEVYKKYPDLTVVHIDAHGDLRDEYEGTPLSHASIERRVVDMGIPLLEIGIRSFSPEEAAFLKTGPNVAVVWAYKIARGLASIPWERLSQHTYVTIDLDAIDPSEMPAVGTPEPGGLSWYQVLDLFKEICQRTTVVGMDVVELCPMEGQTRADFLAAKLVYKLIGYHSSIK</sequence>
<evidence type="ECO:0000256" key="5">
    <source>
        <dbReference type="RuleBase" id="RU003684"/>
    </source>
</evidence>
<dbReference type="CDD" id="cd11593">
    <property type="entry name" value="Agmatinase-like_2"/>
    <property type="match status" value="1"/>
</dbReference>
<organism evidence="6 7">
    <name type="scientific">Tengunoibacter tsumagoiensis</name>
    <dbReference type="NCBI Taxonomy" id="2014871"/>
    <lineage>
        <taxon>Bacteria</taxon>
        <taxon>Bacillati</taxon>
        <taxon>Chloroflexota</taxon>
        <taxon>Ktedonobacteria</taxon>
        <taxon>Ktedonobacterales</taxon>
        <taxon>Dictyobacteraceae</taxon>
        <taxon>Tengunoibacter</taxon>
    </lineage>
</organism>
<feature type="binding site" evidence="4">
    <location>
        <position position="115"/>
    </location>
    <ligand>
        <name>Mn(2+)</name>
        <dbReference type="ChEBI" id="CHEBI:29035"/>
        <label>1</label>
    </ligand>
</feature>
<dbReference type="PIRSF" id="PIRSF036979">
    <property type="entry name" value="Arginase"/>
    <property type="match status" value="1"/>
</dbReference>
<feature type="binding site" evidence="4">
    <location>
        <position position="219"/>
    </location>
    <ligand>
        <name>Mn(2+)</name>
        <dbReference type="ChEBI" id="CHEBI:29035"/>
        <label>1</label>
    </ligand>
</feature>
<feature type="binding site" evidence="4">
    <location>
        <position position="142"/>
    </location>
    <ligand>
        <name>Mn(2+)</name>
        <dbReference type="ChEBI" id="CHEBI:29035"/>
        <label>1</label>
    </ligand>
</feature>
<comment type="similarity">
    <text evidence="1">Belongs to the arginase family. Agmatinase subfamily.</text>
</comment>
<keyword evidence="4" id="KW-0464">Manganese</keyword>
<dbReference type="RefSeq" id="WP_126579558.1">
    <property type="nucleotide sequence ID" value="NZ_BIFR01000001.1"/>
</dbReference>
<dbReference type="InterPro" id="IPR006035">
    <property type="entry name" value="Ureohydrolase"/>
</dbReference>
<evidence type="ECO:0000313" key="6">
    <source>
        <dbReference type="EMBL" id="GCE11885.1"/>
    </source>
</evidence>
<feature type="binding site" evidence="4">
    <location>
        <position position="221"/>
    </location>
    <ligand>
        <name>Mn(2+)</name>
        <dbReference type="ChEBI" id="CHEBI:29035"/>
        <label>1</label>
    </ligand>
</feature>
<comment type="cofactor">
    <cofactor evidence="4">
        <name>Mn(2+)</name>
        <dbReference type="ChEBI" id="CHEBI:29035"/>
    </cofactor>
    <text evidence="4">Binds 2 manganese ions per subunit.</text>
</comment>
<dbReference type="Gene3D" id="3.40.800.10">
    <property type="entry name" value="Ureohydrolase domain"/>
    <property type="match status" value="1"/>
</dbReference>
<dbReference type="InterPro" id="IPR005925">
    <property type="entry name" value="Agmatinase-rel"/>
</dbReference>
<dbReference type="Proteomes" id="UP000287352">
    <property type="component" value="Unassembled WGS sequence"/>
</dbReference>
<dbReference type="GO" id="GO:0046872">
    <property type="term" value="F:metal ion binding"/>
    <property type="evidence" value="ECO:0007669"/>
    <property type="project" value="UniProtKB-KW"/>
</dbReference>
<keyword evidence="7" id="KW-1185">Reference proteome</keyword>
<dbReference type="InterPro" id="IPR023696">
    <property type="entry name" value="Ureohydrolase_dom_sf"/>
</dbReference>
<dbReference type="NCBIfam" id="TIGR01230">
    <property type="entry name" value="agmatinase"/>
    <property type="match status" value="1"/>
</dbReference>
<feature type="binding site" evidence="4">
    <location>
        <position position="138"/>
    </location>
    <ligand>
        <name>Mn(2+)</name>
        <dbReference type="ChEBI" id="CHEBI:29035"/>
        <label>1</label>
    </ligand>
</feature>
<dbReference type="InterPro" id="IPR020855">
    <property type="entry name" value="Ureohydrolase_Mn_BS"/>
</dbReference>
<dbReference type="GO" id="GO:0033389">
    <property type="term" value="P:putrescine biosynthetic process from arginine, via agmatine"/>
    <property type="evidence" value="ECO:0007669"/>
    <property type="project" value="TreeGrafter"/>
</dbReference>
<evidence type="ECO:0000256" key="2">
    <source>
        <dbReference type="ARBA" id="ARBA00022723"/>
    </source>
</evidence>
<dbReference type="SUPFAM" id="SSF52768">
    <property type="entry name" value="Arginase/deacetylase"/>
    <property type="match status" value="1"/>
</dbReference>
<keyword evidence="2 4" id="KW-0479">Metal-binding</keyword>
<dbReference type="PROSITE" id="PS51409">
    <property type="entry name" value="ARGINASE_2"/>
    <property type="match status" value="1"/>
</dbReference>
<gene>
    <name evidence="6" type="ORF">KTT_17440</name>
</gene>
<dbReference type="PANTHER" id="PTHR11358">
    <property type="entry name" value="ARGINASE/AGMATINASE"/>
    <property type="match status" value="1"/>
</dbReference>
<evidence type="ECO:0000256" key="1">
    <source>
        <dbReference type="ARBA" id="ARBA00009227"/>
    </source>
</evidence>
<dbReference type="GO" id="GO:0008783">
    <property type="term" value="F:agmatinase activity"/>
    <property type="evidence" value="ECO:0007669"/>
    <property type="project" value="TreeGrafter"/>
</dbReference>
<reference evidence="7" key="1">
    <citation type="submission" date="2018-12" db="EMBL/GenBank/DDBJ databases">
        <title>Tengunoibacter tsumagoiensis gen. nov., sp. nov., Dictyobacter kobayashii sp. nov., D. alpinus sp. nov., and D. joshuensis sp. nov. and description of Dictyobacteraceae fam. nov. within the order Ktedonobacterales isolated from Tengu-no-mugimeshi.</title>
        <authorList>
            <person name="Wang C.M."/>
            <person name="Zheng Y."/>
            <person name="Sakai Y."/>
            <person name="Toyoda A."/>
            <person name="Minakuchi Y."/>
            <person name="Abe K."/>
            <person name="Yokota A."/>
            <person name="Yabe S."/>
        </authorList>
    </citation>
    <scope>NUCLEOTIDE SEQUENCE [LARGE SCALE GENOMIC DNA]</scope>
    <source>
        <strain evidence="7">Uno3</strain>
    </source>
</reference>
<protein>
    <submittedName>
        <fullName evidence="6">Agmatinase</fullName>
    </submittedName>
</protein>
<dbReference type="AlphaFoldDB" id="A0A401ZYG4"/>
<dbReference type="OrthoDB" id="9788689at2"/>